<dbReference type="Gene3D" id="2.40.30.100">
    <property type="entry name" value="AF2212/PG0164-like"/>
    <property type="match status" value="1"/>
</dbReference>
<protein>
    <recommendedName>
        <fullName evidence="3">DUF1905 domain-containing protein</fullName>
    </recommendedName>
</protein>
<dbReference type="EMBL" id="CXOK01000106">
    <property type="protein sequence ID" value="CTP91671.1"/>
    <property type="molecule type" value="Genomic_DNA"/>
</dbReference>
<evidence type="ECO:0000313" key="2">
    <source>
        <dbReference type="Proteomes" id="UP000041247"/>
    </source>
</evidence>
<dbReference type="InterPro" id="IPR037079">
    <property type="entry name" value="AF2212/PG0164-like_sf"/>
</dbReference>
<proteinExistence type="predicted"/>
<organism evidence="1 2">
    <name type="scientific">Xanthomonas graminis pv. poae</name>
    <dbReference type="NCBI Taxonomy" id="227946"/>
    <lineage>
        <taxon>Bacteria</taxon>
        <taxon>Pseudomonadati</taxon>
        <taxon>Pseudomonadota</taxon>
        <taxon>Gammaproteobacteria</taxon>
        <taxon>Lysobacterales</taxon>
        <taxon>Lysobacteraceae</taxon>
        <taxon>Xanthomonas</taxon>
        <taxon>Xanthomonas translucens group</taxon>
        <taxon>Xanthomonas graminis</taxon>
    </lineage>
</organism>
<sequence>MFRSMSERTATIRGNPQLLRPAAPKAAAWSFPVLPAEASATLPTRSMVSVDGPLAGQPFQATLAPDGQGRHWLKVEEALQAAAGVAVGDTVALEIAPLAVEPEPLVPPDLAATLAADPAARATWDDITALARRDWIFRNVSGKKADTRVKRIASACDMLASGKRHACCFDRSGMYSSRPARRRRRNDRRRRAAP</sequence>
<gene>
    <name evidence="1" type="ORF">XTPLMG728_2976</name>
</gene>
<dbReference type="AlphaFoldDB" id="A0A0K3A0S0"/>
<reference evidence="1 2" key="1">
    <citation type="submission" date="2015-07" db="EMBL/GenBank/DDBJ databases">
        <authorList>
            <person name="Noorani M."/>
        </authorList>
    </citation>
    <scope>NUCLEOTIDE SEQUENCE [LARGE SCALE GENOMIC DNA]</scope>
    <source>
        <strain evidence="1">LMG728</strain>
    </source>
</reference>
<evidence type="ECO:0008006" key="3">
    <source>
        <dbReference type="Google" id="ProtNLM"/>
    </source>
</evidence>
<name>A0A0K3A0S0_9XANT</name>
<accession>A0A0K3A0S0</accession>
<dbReference type="Proteomes" id="UP000041247">
    <property type="component" value="Unassembled WGS sequence"/>
</dbReference>
<dbReference type="SUPFAM" id="SSF141694">
    <property type="entry name" value="AF2212/PG0164-like"/>
    <property type="match status" value="1"/>
</dbReference>
<evidence type="ECO:0000313" key="1">
    <source>
        <dbReference type="EMBL" id="CTP91671.1"/>
    </source>
</evidence>
<dbReference type="Pfam" id="PF13376">
    <property type="entry name" value="OmdA"/>
    <property type="match status" value="1"/>
</dbReference>
<dbReference type="Pfam" id="PF08922">
    <property type="entry name" value="DUF1905"/>
    <property type="match status" value="1"/>
</dbReference>
<dbReference type="InterPro" id="IPR015018">
    <property type="entry name" value="DUF1905"/>
</dbReference>